<protein>
    <submittedName>
        <fullName evidence="4">M15 family metallopeptidase</fullName>
    </submittedName>
</protein>
<dbReference type="Gene3D" id="3.30.1380.10">
    <property type="match status" value="1"/>
</dbReference>
<dbReference type="GO" id="GO:0008233">
    <property type="term" value="F:peptidase activity"/>
    <property type="evidence" value="ECO:0007669"/>
    <property type="project" value="InterPro"/>
</dbReference>
<accession>A0A8K0Y2S9</accession>
<feature type="domain" description="Peptidase M15C" evidence="3">
    <location>
        <begin position="204"/>
        <end position="266"/>
    </location>
</feature>
<keyword evidence="2" id="KW-0812">Transmembrane</keyword>
<comment type="caution">
    <text evidence="4">The sequence shown here is derived from an EMBL/GenBank/DDBJ whole genome shotgun (WGS) entry which is preliminary data.</text>
</comment>
<keyword evidence="2" id="KW-0472">Membrane</keyword>
<proteinExistence type="predicted"/>
<reference evidence="4" key="1">
    <citation type="submission" date="2021-01" db="EMBL/GenBank/DDBJ databases">
        <title>Tabrizicola alba sp. nov. a motile alkaliphilic bacterium isolated from a soda lake.</title>
        <authorList>
            <person name="Szuroczki S."/>
            <person name="Abbaszade G."/>
            <person name="Schumann P."/>
            <person name="Toth E."/>
        </authorList>
    </citation>
    <scope>NUCLEOTIDE SEQUENCE</scope>
    <source>
        <strain evidence="4">DMG-N-6</strain>
    </source>
</reference>
<feature type="coiled-coil region" evidence="1">
    <location>
        <begin position="48"/>
        <end position="75"/>
    </location>
</feature>
<dbReference type="InterPro" id="IPR009045">
    <property type="entry name" value="Zn_M74/Hedgehog-like"/>
</dbReference>
<evidence type="ECO:0000313" key="5">
    <source>
        <dbReference type="Proteomes" id="UP000648908"/>
    </source>
</evidence>
<evidence type="ECO:0000256" key="2">
    <source>
        <dbReference type="SAM" id="Phobius"/>
    </source>
</evidence>
<name>A0A8K0Y2S9_9RHOB</name>
<dbReference type="SUPFAM" id="SSF55166">
    <property type="entry name" value="Hedgehog/DD-peptidase"/>
    <property type="match status" value="1"/>
</dbReference>
<evidence type="ECO:0000313" key="4">
    <source>
        <dbReference type="EMBL" id="MBL4919084.1"/>
    </source>
</evidence>
<dbReference type="EMBL" id="JAESVN010000012">
    <property type="protein sequence ID" value="MBL4919084.1"/>
    <property type="molecule type" value="Genomic_DNA"/>
</dbReference>
<dbReference type="RefSeq" id="WP_202690064.1">
    <property type="nucleotide sequence ID" value="NZ_JAESVN010000012.1"/>
</dbReference>
<dbReference type="InterPro" id="IPR039561">
    <property type="entry name" value="Peptidase_M15C"/>
</dbReference>
<gene>
    <name evidence="4" type="ORF">JL811_17820</name>
</gene>
<dbReference type="Pfam" id="PF13539">
    <property type="entry name" value="Peptidase_M15_4"/>
    <property type="match status" value="1"/>
</dbReference>
<organism evidence="4 5">
    <name type="scientific">Szabonella alba</name>
    <dbReference type="NCBI Taxonomy" id="2804194"/>
    <lineage>
        <taxon>Bacteria</taxon>
        <taxon>Pseudomonadati</taxon>
        <taxon>Pseudomonadota</taxon>
        <taxon>Alphaproteobacteria</taxon>
        <taxon>Rhodobacterales</taxon>
        <taxon>Paracoccaceae</taxon>
        <taxon>Szabonella</taxon>
    </lineage>
</organism>
<evidence type="ECO:0000256" key="1">
    <source>
        <dbReference type="SAM" id="Coils"/>
    </source>
</evidence>
<keyword evidence="5" id="KW-1185">Reference proteome</keyword>
<keyword evidence="2" id="KW-1133">Transmembrane helix</keyword>
<dbReference type="Proteomes" id="UP000648908">
    <property type="component" value="Unassembled WGS sequence"/>
</dbReference>
<feature type="transmembrane region" description="Helical" evidence="2">
    <location>
        <begin position="7"/>
        <end position="27"/>
    </location>
</feature>
<sequence length="280" mass="31194">MRLLPAIILAVAIVLAPMIWFLGSWMFSSGGGDQTGGPAVDSGARIEIEILRQQMEDLQFRLGTVEDELSRLQQMPREPMELQEGDDMPFERLGENQIVDSYAQVVQIAGRRGINTGLSVATPSFLLEMFGPPREQLSDDCEPMTNPKLKEMLVLGDVGPIRVNMLRPAVESIRRVFEEVRRMDVDLYNRISTAGALCVRRIRGSQSSVSSHAFGLAVDLNIDGVLDTLGDGRTQLGLTILSDFFQAEGWFWGASFSREDSMHFEVSKETLIRWRSAGEI</sequence>
<evidence type="ECO:0000259" key="3">
    <source>
        <dbReference type="Pfam" id="PF13539"/>
    </source>
</evidence>
<keyword evidence="1" id="KW-0175">Coiled coil</keyword>
<dbReference type="AlphaFoldDB" id="A0A8K0Y2S9"/>